<dbReference type="RefSeq" id="WP_382349867.1">
    <property type="nucleotide sequence ID" value="NZ_JBHSMC010000010.1"/>
</dbReference>
<dbReference type="Pfam" id="PF00156">
    <property type="entry name" value="Pribosyltran"/>
    <property type="match status" value="1"/>
</dbReference>
<comment type="similarity">
    <text evidence="1">Belongs to the ComF/GntX family.</text>
</comment>
<dbReference type="InterPro" id="IPR000836">
    <property type="entry name" value="PRTase_dom"/>
</dbReference>
<dbReference type="InterPro" id="IPR029057">
    <property type="entry name" value="PRTase-like"/>
</dbReference>
<dbReference type="PANTHER" id="PTHR47505:SF1">
    <property type="entry name" value="DNA UTILIZATION PROTEIN YHGH"/>
    <property type="match status" value="1"/>
</dbReference>
<sequence length="230" mass="26568">MNSHCLYCDSFIQGQVSWMTFLFPTDEPTLCSTCLRQLHVIEGKRCDICSRSLENLKTEYIEDNTCLDCIRWSKQGEVLEKNISLYHYNDFMKELMAKFKFRGDYELGKVFVPAIRKALKKMEYDMLVPIPLSRTRLKERGFNQAAAIGQLAGFEIYDVLERHHSEKQSKKTRRERLQQSSIFTLIRGEVSGKQILLIDDIYTTGTTLRHAAKTLKDAGAKNIQAITIAR</sequence>
<evidence type="ECO:0000256" key="1">
    <source>
        <dbReference type="ARBA" id="ARBA00008007"/>
    </source>
</evidence>
<dbReference type="InterPro" id="IPR051910">
    <property type="entry name" value="ComF/GntX_DNA_util-trans"/>
</dbReference>
<dbReference type="EMBL" id="JBHSMC010000010">
    <property type="protein sequence ID" value="MFC5464672.1"/>
    <property type="molecule type" value="Genomic_DNA"/>
</dbReference>
<comment type="caution">
    <text evidence="3">The sequence shown here is derived from an EMBL/GenBank/DDBJ whole genome shotgun (WGS) entry which is preliminary data.</text>
</comment>
<dbReference type="Gene3D" id="3.40.50.2020">
    <property type="match status" value="1"/>
</dbReference>
<dbReference type="CDD" id="cd06223">
    <property type="entry name" value="PRTases_typeI"/>
    <property type="match status" value="1"/>
</dbReference>
<name>A0ABW0LI58_9BACI</name>
<evidence type="ECO:0000313" key="4">
    <source>
        <dbReference type="Proteomes" id="UP001596147"/>
    </source>
</evidence>
<evidence type="ECO:0000259" key="2">
    <source>
        <dbReference type="Pfam" id="PF00156"/>
    </source>
</evidence>
<accession>A0ABW0LI58</accession>
<keyword evidence="4" id="KW-1185">Reference proteome</keyword>
<dbReference type="SUPFAM" id="SSF53271">
    <property type="entry name" value="PRTase-like"/>
    <property type="match status" value="1"/>
</dbReference>
<organism evidence="3 4">
    <name type="scientific">Lederbergia graminis</name>
    <dbReference type="NCBI Taxonomy" id="735518"/>
    <lineage>
        <taxon>Bacteria</taxon>
        <taxon>Bacillati</taxon>
        <taxon>Bacillota</taxon>
        <taxon>Bacilli</taxon>
        <taxon>Bacillales</taxon>
        <taxon>Bacillaceae</taxon>
        <taxon>Lederbergia</taxon>
    </lineage>
</organism>
<dbReference type="Proteomes" id="UP001596147">
    <property type="component" value="Unassembled WGS sequence"/>
</dbReference>
<protein>
    <submittedName>
        <fullName evidence="3">ComF family protein</fullName>
    </submittedName>
</protein>
<proteinExistence type="inferred from homology"/>
<dbReference type="PANTHER" id="PTHR47505">
    <property type="entry name" value="DNA UTILIZATION PROTEIN YHGH"/>
    <property type="match status" value="1"/>
</dbReference>
<evidence type="ECO:0000313" key="3">
    <source>
        <dbReference type="EMBL" id="MFC5464672.1"/>
    </source>
</evidence>
<reference evidence="4" key="1">
    <citation type="journal article" date="2019" name="Int. J. Syst. Evol. Microbiol.">
        <title>The Global Catalogue of Microorganisms (GCM) 10K type strain sequencing project: providing services to taxonomists for standard genome sequencing and annotation.</title>
        <authorList>
            <consortium name="The Broad Institute Genomics Platform"/>
            <consortium name="The Broad Institute Genome Sequencing Center for Infectious Disease"/>
            <person name="Wu L."/>
            <person name="Ma J."/>
        </authorList>
    </citation>
    <scope>NUCLEOTIDE SEQUENCE [LARGE SCALE GENOMIC DNA]</scope>
    <source>
        <strain evidence="4">CGMCC 1.12237</strain>
    </source>
</reference>
<gene>
    <name evidence="3" type="ORF">ACFPM4_07890</name>
</gene>
<feature type="domain" description="Phosphoribosyltransferase" evidence="2">
    <location>
        <begin position="162"/>
        <end position="229"/>
    </location>
</feature>